<evidence type="ECO:0000313" key="3">
    <source>
        <dbReference type="Proteomes" id="UP000199167"/>
    </source>
</evidence>
<dbReference type="AlphaFoldDB" id="A0A1I0RH64"/>
<accession>A0A1I0RH64</accession>
<dbReference type="Proteomes" id="UP000199167">
    <property type="component" value="Unassembled WGS sequence"/>
</dbReference>
<organism evidence="2 3">
    <name type="scientific">Cognatiyoonia koreensis</name>
    <dbReference type="NCBI Taxonomy" id="364200"/>
    <lineage>
        <taxon>Bacteria</taxon>
        <taxon>Pseudomonadati</taxon>
        <taxon>Pseudomonadota</taxon>
        <taxon>Alphaproteobacteria</taxon>
        <taxon>Rhodobacterales</taxon>
        <taxon>Paracoccaceae</taxon>
        <taxon>Cognatiyoonia</taxon>
    </lineage>
</organism>
<dbReference type="InterPro" id="IPR001343">
    <property type="entry name" value="Hemolysn_Ca-bd"/>
</dbReference>
<proteinExistence type="predicted"/>
<dbReference type="GO" id="GO:0005509">
    <property type="term" value="F:calcium ion binding"/>
    <property type="evidence" value="ECO:0007669"/>
    <property type="project" value="InterPro"/>
</dbReference>
<dbReference type="Gene3D" id="2.150.10.10">
    <property type="entry name" value="Serralysin-like metalloprotease, C-terminal"/>
    <property type="match status" value="1"/>
</dbReference>
<dbReference type="Pfam" id="PF00353">
    <property type="entry name" value="HemolysinCabind"/>
    <property type="match status" value="1"/>
</dbReference>
<gene>
    <name evidence="2" type="ORF">SAMN04488515_2687</name>
</gene>
<evidence type="ECO:0008006" key="4">
    <source>
        <dbReference type="Google" id="ProtNLM"/>
    </source>
</evidence>
<dbReference type="EMBL" id="FOIZ01000002">
    <property type="protein sequence ID" value="SEW40243.1"/>
    <property type="molecule type" value="Genomic_DNA"/>
</dbReference>
<feature type="region of interest" description="Disordered" evidence="1">
    <location>
        <begin position="40"/>
        <end position="60"/>
    </location>
</feature>
<sequence length="153" mass="16830">MTPKAVAILSMRTRLQTLYLPVTETTASAQAAAMASSGEGGRDLLLGRSRRDPIDGGDGNDMINVGADNDLLYGCNDNDTFVFTEGNRRDVIYDFDRRDNDQIDLSDYRFDSFADVAHDISGNRLVTRIDRGNDKLALVGTGPHRIGKDDFIL</sequence>
<evidence type="ECO:0000313" key="2">
    <source>
        <dbReference type="EMBL" id="SEW40243.1"/>
    </source>
</evidence>
<keyword evidence="3" id="KW-1185">Reference proteome</keyword>
<dbReference type="STRING" id="364200.SAMN04488515_2687"/>
<dbReference type="SUPFAM" id="SSF51120">
    <property type="entry name" value="beta-Roll"/>
    <property type="match status" value="1"/>
</dbReference>
<reference evidence="2 3" key="1">
    <citation type="submission" date="2016-10" db="EMBL/GenBank/DDBJ databases">
        <authorList>
            <person name="de Groot N.N."/>
        </authorList>
    </citation>
    <scope>NUCLEOTIDE SEQUENCE [LARGE SCALE GENOMIC DNA]</scope>
    <source>
        <strain evidence="2 3">DSM 17925</strain>
    </source>
</reference>
<evidence type="ECO:0000256" key="1">
    <source>
        <dbReference type="SAM" id="MobiDB-lite"/>
    </source>
</evidence>
<name>A0A1I0RH64_9RHOB</name>
<dbReference type="InterPro" id="IPR011049">
    <property type="entry name" value="Serralysin-like_metalloprot_C"/>
</dbReference>
<protein>
    <recommendedName>
        <fullName evidence="4">Hemolysin-type calcium-binding repeat-containing protein</fullName>
    </recommendedName>
</protein>